<reference evidence="4" key="1">
    <citation type="journal article" date="2019" name="Int. J. Syst. Evol. Microbiol.">
        <title>The Global Catalogue of Microorganisms (GCM) 10K type strain sequencing project: providing services to taxonomists for standard genome sequencing and annotation.</title>
        <authorList>
            <consortium name="The Broad Institute Genomics Platform"/>
            <consortium name="The Broad Institute Genome Sequencing Center for Infectious Disease"/>
            <person name="Wu L."/>
            <person name="Ma J."/>
        </authorList>
    </citation>
    <scope>NUCLEOTIDE SEQUENCE [LARGE SCALE GENOMIC DNA]</scope>
    <source>
        <strain evidence="4">KCTC 32255</strain>
    </source>
</reference>
<dbReference type="PIRSF" id="PIRSF026631">
    <property type="entry name" value="UCP026631"/>
    <property type="match status" value="1"/>
</dbReference>
<feature type="domain" description="YdbS-like PH" evidence="2">
    <location>
        <begin position="424"/>
        <end position="498"/>
    </location>
</feature>
<evidence type="ECO:0000256" key="1">
    <source>
        <dbReference type="SAM" id="Phobius"/>
    </source>
</evidence>
<comment type="caution">
    <text evidence="3">The sequence shown here is derived from an EMBL/GenBank/DDBJ whole genome shotgun (WGS) entry which is preliminary data.</text>
</comment>
<name>A0ABW2BYU9_9PSEU</name>
<sequence length="526" mass="55855">MSELEGAERLDRRMITMTAVLTGVIAVVGAVVAGSAMISSGTPAGVTMLAVFGGALVVFGLSVGVDYIRWRATTYRLSEERLELRFSFVLNRRRSLARDRIRTVDVTASPLQRLFGIAAVVIGTGQSGESGESEVKLDAVSRERAHELRRELLRHAADAEPHTDDGTLAELDWRWAAYAPLSVLTPALGAAAVGAVANVASWFGDSDDVVGSVVSDLLIAAALFGYVTVVIGVLLAGAIGALLLFVEMWWGYRLDREPGGTLHVRRGLLTSRSISLEERRLRGAEIIEPLGVRLARAGRVDAIATGIREGGTGQGERTDHKTLLPAAPRAVALRVVSDVLREPDVSGALTGLTPHPRAARSRRLRWALAPVTLVFAVLLTVELAAGDQIATRAGSALAGLVAAVPWVFAVIAVPIAVLLAVDAYRNLGHGLSGRYLVARRGVARRSTALVQRTGVIGWTVRQSIFQRRSGLLTLVATTAAGSGAYTIPDVDVTEGVAFADEAVPDLLAEFIERPGESPATTVTRER</sequence>
<gene>
    <name evidence="3" type="ORF">ACFQGD_13860</name>
</gene>
<dbReference type="Pfam" id="PF03703">
    <property type="entry name" value="bPH_2"/>
    <property type="match status" value="2"/>
</dbReference>
<dbReference type="RefSeq" id="WP_345398090.1">
    <property type="nucleotide sequence ID" value="NZ_BAABLA010000028.1"/>
</dbReference>
<organism evidence="3 4">
    <name type="scientific">Haloechinothrix salitolerans</name>
    <dbReference type="NCBI Taxonomy" id="926830"/>
    <lineage>
        <taxon>Bacteria</taxon>
        <taxon>Bacillati</taxon>
        <taxon>Actinomycetota</taxon>
        <taxon>Actinomycetes</taxon>
        <taxon>Pseudonocardiales</taxon>
        <taxon>Pseudonocardiaceae</taxon>
        <taxon>Haloechinothrix</taxon>
    </lineage>
</organism>
<keyword evidence="1" id="KW-0472">Membrane</keyword>
<keyword evidence="1" id="KW-0812">Transmembrane</keyword>
<dbReference type="PANTHER" id="PTHR34473:SF2">
    <property type="entry name" value="UPF0699 TRANSMEMBRANE PROTEIN YDBT"/>
    <property type="match status" value="1"/>
</dbReference>
<feature type="domain" description="YdbS-like PH" evidence="2">
    <location>
        <begin position="70"/>
        <end position="151"/>
    </location>
</feature>
<dbReference type="Proteomes" id="UP001596337">
    <property type="component" value="Unassembled WGS sequence"/>
</dbReference>
<evidence type="ECO:0000259" key="2">
    <source>
        <dbReference type="Pfam" id="PF03703"/>
    </source>
</evidence>
<evidence type="ECO:0000313" key="3">
    <source>
        <dbReference type="EMBL" id="MFC6868225.1"/>
    </source>
</evidence>
<dbReference type="InterPro" id="IPR005182">
    <property type="entry name" value="YdbS-like_PH"/>
</dbReference>
<accession>A0ABW2BYU9</accession>
<feature type="transmembrane region" description="Helical" evidence="1">
    <location>
        <begin position="217"/>
        <end position="246"/>
    </location>
</feature>
<dbReference type="InterPro" id="IPR014529">
    <property type="entry name" value="UCP026631"/>
</dbReference>
<evidence type="ECO:0000313" key="4">
    <source>
        <dbReference type="Proteomes" id="UP001596337"/>
    </source>
</evidence>
<protein>
    <submittedName>
        <fullName evidence="3">PH domain-containing protein</fullName>
    </submittedName>
</protein>
<proteinExistence type="predicted"/>
<feature type="transmembrane region" description="Helical" evidence="1">
    <location>
        <begin position="175"/>
        <end position="197"/>
    </location>
</feature>
<feature type="transmembrane region" description="Helical" evidence="1">
    <location>
        <begin position="19"/>
        <end position="38"/>
    </location>
</feature>
<feature type="transmembrane region" description="Helical" evidence="1">
    <location>
        <begin position="397"/>
        <end position="421"/>
    </location>
</feature>
<feature type="transmembrane region" description="Helical" evidence="1">
    <location>
        <begin position="366"/>
        <end position="385"/>
    </location>
</feature>
<feature type="transmembrane region" description="Helical" evidence="1">
    <location>
        <begin position="44"/>
        <end position="68"/>
    </location>
</feature>
<dbReference type="PANTHER" id="PTHR34473">
    <property type="entry name" value="UPF0699 TRANSMEMBRANE PROTEIN YDBS"/>
    <property type="match status" value="1"/>
</dbReference>
<keyword evidence="4" id="KW-1185">Reference proteome</keyword>
<keyword evidence="1" id="KW-1133">Transmembrane helix</keyword>
<dbReference type="EMBL" id="JBHSXX010000001">
    <property type="protein sequence ID" value="MFC6868225.1"/>
    <property type="molecule type" value="Genomic_DNA"/>
</dbReference>